<dbReference type="OrthoDB" id="200801at2157"/>
<evidence type="ECO:0000313" key="3">
    <source>
        <dbReference type="Proteomes" id="UP000250088"/>
    </source>
</evidence>
<dbReference type="AlphaFoldDB" id="A0A2Z2HXI9"/>
<keyword evidence="1" id="KW-0812">Transmembrane</keyword>
<keyword evidence="3" id="KW-1185">Reference proteome</keyword>
<keyword evidence="1" id="KW-1133">Transmembrane helix</keyword>
<gene>
    <name evidence="2" type="ORF">B1756_00770</name>
</gene>
<evidence type="ECO:0000256" key="1">
    <source>
        <dbReference type="SAM" id="Phobius"/>
    </source>
</evidence>
<feature type="transmembrane region" description="Helical" evidence="1">
    <location>
        <begin position="57"/>
        <end position="81"/>
    </location>
</feature>
<protein>
    <submittedName>
        <fullName evidence="2">Uncharacterized protein</fullName>
    </submittedName>
</protein>
<feature type="transmembrane region" description="Helical" evidence="1">
    <location>
        <begin position="24"/>
        <end position="45"/>
    </location>
</feature>
<dbReference type="GeneID" id="32892566"/>
<keyword evidence="1" id="KW-0472">Membrane</keyword>
<dbReference type="RefSeq" id="WP_086889981.1">
    <property type="nucleotide sequence ID" value="NZ_CP019893.1"/>
</dbReference>
<name>A0A2Z2HXI9_9EURY</name>
<organism evidence="2 3">
    <name type="scientific">Natrarchaeobaculum aegyptiacum</name>
    <dbReference type="NCBI Taxonomy" id="745377"/>
    <lineage>
        <taxon>Archaea</taxon>
        <taxon>Methanobacteriati</taxon>
        <taxon>Methanobacteriota</taxon>
        <taxon>Stenosarchaea group</taxon>
        <taxon>Halobacteria</taxon>
        <taxon>Halobacteriales</taxon>
        <taxon>Natrialbaceae</taxon>
        <taxon>Natrarchaeobaculum</taxon>
    </lineage>
</organism>
<proteinExistence type="predicted"/>
<accession>A0A2Z2HXI9</accession>
<dbReference type="Proteomes" id="UP000250088">
    <property type="component" value="Chromosome"/>
</dbReference>
<reference evidence="3" key="1">
    <citation type="submission" date="2017-02" db="EMBL/GenBank/DDBJ databases">
        <title>Natronthermophilus aegyptiacus gen. nov.,sp. nov., an aerobic, extremely halophilic alkalithermophilic archaeon isolated from the athalassohaline Wadi An Natrun, Egypt.</title>
        <authorList>
            <person name="Zhao B."/>
        </authorList>
    </citation>
    <scope>NUCLEOTIDE SEQUENCE [LARGE SCALE GENOMIC DNA]</scope>
    <source>
        <strain evidence="3">JW/NM-HA 15</strain>
    </source>
</reference>
<dbReference type="KEGG" id="naj:B1756_00770"/>
<evidence type="ECO:0000313" key="2">
    <source>
        <dbReference type="EMBL" id="ARS91613.1"/>
    </source>
</evidence>
<dbReference type="EMBL" id="CP019893">
    <property type="protein sequence ID" value="ARS91613.1"/>
    <property type="molecule type" value="Genomic_DNA"/>
</dbReference>
<sequence>MIRALDDQFPAEITRTTLYHVVRLGLRLYVATIVLVSIYSVFWLAEIAGLIPERLLSTIWIAVAVMGAVFVVLLVALFYGARSSSR</sequence>